<dbReference type="EMBL" id="LT635622">
    <property type="protein sequence ID" value="VUZ97212.1"/>
    <property type="molecule type" value="Genomic_DNA"/>
</dbReference>
<dbReference type="eggNOG" id="ENOG502QXIX">
    <property type="taxonomic scope" value="Eukaryota"/>
</dbReference>
<evidence type="ECO:0000256" key="1">
    <source>
        <dbReference type="SAM" id="SignalP"/>
    </source>
</evidence>
<sequence>MRTNLPRNILLAWLGLSLTVALCKKMLFVDLLNGVNVNYKRKVPICKRPTRSAEYLSNQPLHANRNVEQTSSKNGEASITNHEDEKDENILQQYIYTLSHLTIFDVDRDKSTPLNIALLLKACLASHNYIKNVEIFTSNVKNKEICSFIYERRNDFDAFFKLHVMKYIDFFGNPQIVETLKSSVDNKEMYQRELEIFNQIDGETKLRKDLLEDILFECTRLNKIIQYSLAVNNFNLFSPTVLLKLFTYFKHYGVYYSIFLNNIKKVKYYYQTKDIREEDKRKIEKIVDHYLLTLDRFNHMYEAGHVTL</sequence>
<dbReference type="AlphaFoldDB" id="A0A1G4HFY1"/>
<protein>
    <submittedName>
        <fullName evidence="2">(malaria parasite P. vivax) hypothetical protein</fullName>
    </submittedName>
    <submittedName>
        <fullName evidence="4">Liver merozoite formation protein, putative</fullName>
    </submittedName>
</protein>
<evidence type="ECO:0000313" key="3">
    <source>
        <dbReference type="EMBL" id="SCO68369.1"/>
    </source>
</evidence>
<evidence type="ECO:0000313" key="6">
    <source>
        <dbReference type="Proteomes" id="UP000196402"/>
    </source>
</evidence>
<evidence type="ECO:0000313" key="8">
    <source>
        <dbReference type="Proteomes" id="UP000305196"/>
    </source>
</evidence>
<accession>A0A1G4HFY1</accession>
<name>A0A1G4HFY1_PLAVI</name>
<dbReference type="Proteomes" id="UP000779233">
    <property type="component" value="Unassembled WGS sequence"/>
</dbReference>
<evidence type="ECO:0000313" key="7">
    <source>
        <dbReference type="Proteomes" id="UP000220605"/>
    </source>
</evidence>
<dbReference type="OrthoDB" id="374862at2759"/>
<dbReference type="Proteomes" id="UP000305196">
    <property type="component" value="Chromosome 11"/>
</dbReference>
<feature type="chain" id="PRO_5011894392" evidence="1">
    <location>
        <begin position="24"/>
        <end position="308"/>
    </location>
</feature>
<proteinExistence type="predicted"/>
<dbReference type="EMBL" id="CAJZCX010000008">
    <property type="protein sequence ID" value="CAG9478253.1"/>
    <property type="molecule type" value="Genomic_DNA"/>
</dbReference>
<organism evidence="4 8">
    <name type="scientific">Plasmodium vivax</name>
    <name type="common">malaria parasite P. vivax</name>
    <dbReference type="NCBI Taxonomy" id="5855"/>
    <lineage>
        <taxon>Eukaryota</taxon>
        <taxon>Sar</taxon>
        <taxon>Alveolata</taxon>
        <taxon>Apicomplexa</taxon>
        <taxon>Aconoidasida</taxon>
        <taxon>Haemosporida</taxon>
        <taxon>Plasmodiidae</taxon>
        <taxon>Plasmodium</taxon>
        <taxon>Plasmodium (Plasmodium)</taxon>
    </lineage>
</organism>
<dbReference type="Proteomes" id="UP000196402">
    <property type="component" value="Chromosome 11"/>
</dbReference>
<reference evidence="6 7" key="1">
    <citation type="submission" date="2016-07" db="EMBL/GenBank/DDBJ databases">
        <authorList>
            <consortium name="Pathogen Informatics"/>
        </authorList>
    </citation>
    <scope>NUCLEOTIDE SEQUENCE [LARGE SCALE GENOMIC DNA]</scope>
    <source>
        <strain evidence="2">PvW1</strain>
    </source>
</reference>
<dbReference type="VEuPathDB" id="PlasmoDB:PVX_113280"/>
<dbReference type="VEuPathDB" id="PlasmoDB:PVPAM_110051400"/>
<keyword evidence="4" id="KW-0477">Merozoite</keyword>
<feature type="signal peptide" evidence="1">
    <location>
        <begin position="1"/>
        <end position="23"/>
    </location>
</feature>
<gene>
    <name evidence="4" type="ORF">PVC01_110052200</name>
    <name evidence="5" type="ORF">PVP01_1146600</name>
    <name evidence="3" type="ORF">PVT01_110051400</name>
    <name evidence="2" type="ORF">PVW1_110052500</name>
</gene>
<evidence type="ECO:0000313" key="4">
    <source>
        <dbReference type="EMBL" id="SCO73832.1"/>
    </source>
</evidence>
<dbReference type="VEuPathDB" id="PlasmoDB:PVW1_110052500"/>
<evidence type="ECO:0000313" key="5">
    <source>
        <dbReference type="EMBL" id="VUZ97212.1"/>
    </source>
</evidence>
<dbReference type="Proteomes" id="UP000220605">
    <property type="component" value="Chromosome 11"/>
</dbReference>
<dbReference type="EMBL" id="LT615266">
    <property type="protein sequence ID" value="SCO73832.1"/>
    <property type="molecule type" value="Genomic_DNA"/>
</dbReference>
<keyword evidence="1" id="KW-0732">Signal</keyword>
<dbReference type="VEuPathDB" id="PlasmoDB:PVP01_1146600"/>
<dbReference type="EMBL" id="LT615249">
    <property type="protein sequence ID" value="SCO68369.1"/>
    <property type="molecule type" value="Genomic_DNA"/>
</dbReference>
<evidence type="ECO:0000313" key="2">
    <source>
        <dbReference type="EMBL" id="CAG9478253.1"/>
    </source>
</evidence>